<reference evidence="6" key="1">
    <citation type="submission" date="2020-05" db="EMBL/GenBank/DDBJ databases">
        <authorList>
            <person name="Chiriac C."/>
            <person name="Salcher M."/>
            <person name="Ghai R."/>
            <person name="Kavagutti S V."/>
        </authorList>
    </citation>
    <scope>NUCLEOTIDE SEQUENCE</scope>
</reference>
<dbReference type="InterPro" id="IPR050155">
    <property type="entry name" value="HAD-like_hydrolase_sf"/>
</dbReference>
<dbReference type="InterPro" id="IPR041492">
    <property type="entry name" value="HAD_2"/>
</dbReference>
<evidence type="ECO:0000256" key="3">
    <source>
        <dbReference type="ARBA" id="ARBA00022842"/>
    </source>
</evidence>
<dbReference type="Pfam" id="PF13419">
    <property type="entry name" value="HAD_2"/>
    <property type="match status" value="1"/>
</dbReference>
<accession>A0A6J7IVB3</accession>
<dbReference type="InterPro" id="IPR006439">
    <property type="entry name" value="HAD-SF_hydro_IA"/>
</dbReference>
<evidence type="ECO:0000313" key="6">
    <source>
        <dbReference type="EMBL" id="CAB4934799.1"/>
    </source>
</evidence>
<dbReference type="InterPro" id="IPR036412">
    <property type="entry name" value="HAD-like_sf"/>
</dbReference>
<organism evidence="6">
    <name type="scientific">freshwater metagenome</name>
    <dbReference type="NCBI Taxonomy" id="449393"/>
    <lineage>
        <taxon>unclassified sequences</taxon>
        <taxon>metagenomes</taxon>
        <taxon>ecological metagenomes</taxon>
    </lineage>
</organism>
<dbReference type="InterPro" id="IPR023214">
    <property type="entry name" value="HAD_sf"/>
</dbReference>
<dbReference type="InterPro" id="IPR023198">
    <property type="entry name" value="PGP-like_dom2"/>
</dbReference>
<protein>
    <submittedName>
        <fullName evidence="6">Unannotated protein</fullName>
    </submittedName>
</protein>
<dbReference type="NCBIfam" id="TIGR01549">
    <property type="entry name" value="HAD-SF-IA-v1"/>
    <property type="match status" value="1"/>
</dbReference>
<keyword evidence="2" id="KW-0378">Hydrolase</keyword>
<evidence type="ECO:0000256" key="4">
    <source>
        <dbReference type="ARBA" id="ARBA00023277"/>
    </source>
</evidence>
<evidence type="ECO:0000313" key="5">
    <source>
        <dbReference type="EMBL" id="CAB4323236.1"/>
    </source>
</evidence>
<dbReference type="PANTHER" id="PTHR43434">
    <property type="entry name" value="PHOSPHOGLYCOLATE PHOSPHATASE"/>
    <property type="match status" value="1"/>
</dbReference>
<dbReference type="EMBL" id="CAEMXZ010000033">
    <property type="protein sequence ID" value="CAB4323236.1"/>
    <property type="molecule type" value="Genomic_DNA"/>
</dbReference>
<dbReference type="GO" id="GO:0046872">
    <property type="term" value="F:metal ion binding"/>
    <property type="evidence" value="ECO:0007669"/>
    <property type="project" value="UniProtKB-KW"/>
</dbReference>
<dbReference type="EMBL" id="CAFBNC010000035">
    <property type="protein sequence ID" value="CAB4934799.1"/>
    <property type="molecule type" value="Genomic_DNA"/>
</dbReference>
<dbReference type="GO" id="GO:0005829">
    <property type="term" value="C:cytosol"/>
    <property type="evidence" value="ECO:0007669"/>
    <property type="project" value="TreeGrafter"/>
</dbReference>
<dbReference type="Gene3D" id="1.10.150.240">
    <property type="entry name" value="Putative phosphatase, domain 2"/>
    <property type="match status" value="1"/>
</dbReference>
<keyword evidence="4" id="KW-0119">Carbohydrate metabolism</keyword>
<keyword evidence="1" id="KW-0479">Metal-binding</keyword>
<gene>
    <name evidence="5" type="ORF">UFOPK1392_00987</name>
    <name evidence="6" type="ORF">UFOPK3733_00893</name>
</gene>
<name>A0A6J7IVB3_9ZZZZ</name>
<dbReference type="SUPFAM" id="SSF56784">
    <property type="entry name" value="HAD-like"/>
    <property type="match status" value="1"/>
</dbReference>
<proteinExistence type="predicted"/>
<sequence>MPEPRFAICDLDGTLIDSDAALVNAFVALGVTRSEISFGHVIADECLRLGISLGDYVHAYDTEAAKPFPGVDELIGVLDDWAICSNKHVESGTAELTRLAWRPRAAMFADAFNGPKRLAPLLEALHLDPSRVVFVGDTDHDRTCAHEAGVDFALAAWNPRAVERVGDIALKHPSDLIEVLGL</sequence>
<dbReference type="GO" id="GO:0006281">
    <property type="term" value="P:DNA repair"/>
    <property type="evidence" value="ECO:0007669"/>
    <property type="project" value="TreeGrafter"/>
</dbReference>
<dbReference type="Gene3D" id="3.40.50.1000">
    <property type="entry name" value="HAD superfamily/HAD-like"/>
    <property type="match status" value="1"/>
</dbReference>
<dbReference type="AlphaFoldDB" id="A0A6J7IVB3"/>
<keyword evidence="3" id="KW-0460">Magnesium</keyword>
<dbReference type="PANTHER" id="PTHR43434:SF23">
    <property type="entry name" value="PHOSPHOGLYCOLATE PHOSPHATASE"/>
    <property type="match status" value="1"/>
</dbReference>
<dbReference type="GO" id="GO:0008967">
    <property type="term" value="F:phosphoglycolate phosphatase activity"/>
    <property type="evidence" value="ECO:0007669"/>
    <property type="project" value="TreeGrafter"/>
</dbReference>
<evidence type="ECO:0000256" key="1">
    <source>
        <dbReference type="ARBA" id="ARBA00022723"/>
    </source>
</evidence>
<evidence type="ECO:0000256" key="2">
    <source>
        <dbReference type="ARBA" id="ARBA00022801"/>
    </source>
</evidence>